<organism evidence="1 2">
    <name type="scientific">Thalassiosira oceanica</name>
    <name type="common">Marine diatom</name>
    <dbReference type="NCBI Taxonomy" id="159749"/>
    <lineage>
        <taxon>Eukaryota</taxon>
        <taxon>Sar</taxon>
        <taxon>Stramenopiles</taxon>
        <taxon>Ochrophyta</taxon>
        <taxon>Bacillariophyta</taxon>
        <taxon>Coscinodiscophyceae</taxon>
        <taxon>Thalassiosirophycidae</taxon>
        <taxon>Thalassiosirales</taxon>
        <taxon>Thalassiosiraceae</taxon>
        <taxon>Thalassiosira</taxon>
    </lineage>
</organism>
<proteinExistence type="predicted"/>
<gene>
    <name evidence="1" type="ORF">THAOC_23143</name>
</gene>
<reference evidence="1 2" key="1">
    <citation type="journal article" date="2012" name="Genome Biol.">
        <title>Genome and low-iron response of an oceanic diatom adapted to chronic iron limitation.</title>
        <authorList>
            <person name="Lommer M."/>
            <person name="Specht M."/>
            <person name="Roy A.S."/>
            <person name="Kraemer L."/>
            <person name="Andreson R."/>
            <person name="Gutowska M.A."/>
            <person name="Wolf J."/>
            <person name="Bergner S.V."/>
            <person name="Schilhabel M.B."/>
            <person name="Klostermeier U.C."/>
            <person name="Beiko R.G."/>
            <person name="Rosenstiel P."/>
            <person name="Hippler M."/>
            <person name="Laroche J."/>
        </authorList>
    </citation>
    <scope>NUCLEOTIDE SEQUENCE [LARGE SCALE GENOMIC DNA]</scope>
    <source>
        <strain evidence="1 2">CCMP1005</strain>
    </source>
</reference>
<dbReference type="AlphaFoldDB" id="K0SDZ6"/>
<comment type="caution">
    <text evidence="1">The sequence shown here is derived from an EMBL/GenBank/DDBJ whole genome shotgun (WGS) entry which is preliminary data.</text>
</comment>
<keyword evidence="2" id="KW-1185">Reference proteome</keyword>
<evidence type="ECO:0000313" key="1">
    <source>
        <dbReference type="EMBL" id="EJK56877.1"/>
    </source>
</evidence>
<protein>
    <submittedName>
        <fullName evidence="1">Uncharacterized protein</fullName>
    </submittedName>
</protein>
<evidence type="ECO:0000313" key="2">
    <source>
        <dbReference type="Proteomes" id="UP000266841"/>
    </source>
</evidence>
<name>K0SDZ6_THAOC</name>
<dbReference type="EMBL" id="AGNL01030246">
    <property type="protein sequence ID" value="EJK56877.1"/>
    <property type="molecule type" value="Genomic_DNA"/>
</dbReference>
<dbReference type="Proteomes" id="UP000266841">
    <property type="component" value="Unassembled WGS sequence"/>
</dbReference>
<accession>K0SDZ6</accession>
<sequence>MCGGSDPIVSMRHFPRRHLVVSLTASGRAHEFAFCDADGGEESAGEWSAMSLEALVTEMKRKLEETTSDEDKVLGWGLLWLLADTFGLLSLHESMLHKDASMFGVEGKDAVLDFKSKFLGGGSKDNPNYTIDTVHEIDVTNRVIVADFECLIEGYEGRGTDIPKFDPDMKIFRVDALRHSVSYFKG</sequence>